<dbReference type="InParanoid" id="A0A2J6TNZ6"/>
<reference evidence="2 3" key="1">
    <citation type="submission" date="2016-04" db="EMBL/GenBank/DDBJ databases">
        <title>A degradative enzymes factory behind the ericoid mycorrhizal symbiosis.</title>
        <authorList>
            <consortium name="DOE Joint Genome Institute"/>
            <person name="Martino E."/>
            <person name="Morin E."/>
            <person name="Grelet G."/>
            <person name="Kuo A."/>
            <person name="Kohler A."/>
            <person name="Daghino S."/>
            <person name="Barry K."/>
            <person name="Choi C."/>
            <person name="Cichocki N."/>
            <person name="Clum A."/>
            <person name="Copeland A."/>
            <person name="Hainaut M."/>
            <person name="Haridas S."/>
            <person name="Labutti K."/>
            <person name="Lindquist E."/>
            <person name="Lipzen A."/>
            <person name="Khouja H.-R."/>
            <person name="Murat C."/>
            <person name="Ohm R."/>
            <person name="Olson A."/>
            <person name="Spatafora J."/>
            <person name="Veneault-Fourrey C."/>
            <person name="Henrissat B."/>
            <person name="Grigoriev I."/>
            <person name="Martin F."/>
            <person name="Perotto S."/>
        </authorList>
    </citation>
    <scope>NUCLEOTIDE SEQUENCE [LARGE SCALE GENOMIC DNA]</scope>
    <source>
        <strain evidence="2 3">E</strain>
    </source>
</reference>
<evidence type="ECO:0000256" key="1">
    <source>
        <dbReference type="SAM" id="Phobius"/>
    </source>
</evidence>
<feature type="transmembrane region" description="Helical" evidence="1">
    <location>
        <begin position="20"/>
        <end position="39"/>
    </location>
</feature>
<accession>A0A2J6TNZ6</accession>
<dbReference type="EMBL" id="KZ613747">
    <property type="protein sequence ID" value="PMD64747.1"/>
    <property type="molecule type" value="Genomic_DNA"/>
</dbReference>
<evidence type="ECO:0000313" key="3">
    <source>
        <dbReference type="Proteomes" id="UP000235371"/>
    </source>
</evidence>
<name>A0A2J6TNZ6_9HELO</name>
<dbReference type="OrthoDB" id="3562345at2759"/>
<organism evidence="2 3">
    <name type="scientific">Hyaloscypha bicolor E</name>
    <dbReference type="NCBI Taxonomy" id="1095630"/>
    <lineage>
        <taxon>Eukaryota</taxon>
        <taxon>Fungi</taxon>
        <taxon>Dikarya</taxon>
        <taxon>Ascomycota</taxon>
        <taxon>Pezizomycotina</taxon>
        <taxon>Leotiomycetes</taxon>
        <taxon>Helotiales</taxon>
        <taxon>Hyaloscyphaceae</taxon>
        <taxon>Hyaloscypha</taxon>
        <taxon>Hyaloscypha bicolor</taxon>
    </lineage>
</organism>
<proteinExistence type="predicted"/>
<dbReference type="RefSeq" id="XP_024741651.1">
    <property type="nucleotide sequence ID" value="XM_024874030.1"/>
</dbReference>
<gene>
    <name evidence="2" type="ORF">K444DRAFT_520202</name>
</gene>
<dbReference type="AlphaFoldDB" id="A0A2J6TNZ6"/>
<sequence>LSGLKLSQDIKTTLDENNKIPLIQKYLAEIIIILPGITIKEEFRRRNMAINIVTAYYYF</sequence>
<keyword evidence="1" id="KW-0812">Transmembrane</keyword>
<dbReference type="GeneID" id="36582110"/>
<protein>
    <submittedName>
        <fullName evidence="2">Uncharacterized protein</fullName>
    </submittedName>
</protein>
<keyword evidence="1" id="KW-1133">Transmembrane helix</keyword>
<feature type="non-terminal residue" evidence="2">
    <location>
        <position position="1"/>
    </location>
</feature>
<dbReference type="Proteomes" id="UP000235371">
    <property type="component" value="Unassembled WGS sequence"/>
</dbReference>
<keyword evidence="1" id="KW-0472">Membrane</keyword>
<evidence type="ECO:0000313" key="2">
    <source>
        <dbReference type="EMBL" id="PMD64747.1"/>
    </source>
</evidence>
<keyword evidence="3" id="KW-1185">Reference proteome</keyword>